<keyword evidence="5 9" id="KW-0418">Kinase</keyword>
<evidence type="ECO:0000259" key="8">
    <source>
        <dbReference type="PROSITE" id="PS51481"/>
    </source>
</evidence>
<evidence type="ECO:0000256" key="5">
    <source>
        <dbReference type="ARBA" id="ARBA00022777"/>
    </source>
</evidence>
<dbReference type="SUPFAM" id="SSF82549">
    <property type="entry name" value="DAK1/DegV-like"/>
    <property type="match status" value="1"/>
</dbReference>
<proteinExistence type="predicted"/>
<comment type="pathway">
    <text evidence="2">Polyol metabolism; glycerol degradation.</text>
</comment>
<reference evidence="9 10" key="1">
    <citation type="submission" date="2017-07" db="EMBL/GenBank/DDBJ databases">
        <title>Genomes of Fischerella (Mastigocladus) sp. strains.</title>
        <authorList>
            <person name="Miller S.R."/>
        </authorList>
    </citation>
    <scope>NUCLEOTIDE SEQUENCE [LARGE SCALE GENOMIC DNA]</scope>
    <source>
        <strain evidence="9 10">CCMEE 5330</strain>
    </source>
</reference>
<dbReference type="NCBIfam" id="TIGR02363">
    <property type="entry name" value="dhaK1"/>
    <property type="match status" value="1"/>
</dbReference>
<dbReference type="GO" id="GO:0005829">
    <property type="term" value="C:cytosol"/>
    <property type="evidence" value="ECO:0007669"/>
    <property type="project" value="TreeGrafter"/>
</dbReference>
<sequence>MKKLINHPENVVTEALQGMEAAHADLIKVHYNPHYIVRADAPVSGKVGLLSGGGSGHEPMHGGFVGYGMLDAACPGAVFTSPTPDQMLEATKAINGGAGVLHIVKNYTGDVMNFEMAADLARSEGIEVESVVIDDDVAVQDSLYTAGRRGVGLTVLAEKLCGAAAEAKHSLQEVADLCRKINGQGRSMGMALTSCTVPHAGKPTFEIGDDEMEIGIGIHGEPGRQRMKIKTAAEIVEMLVKPIVDDLPYKSGDEVLAFVNGMGGTPLIELYLVYNEVHKLLSAHGIKITRHLIGSYITSLEMAGTSVTLLKLDDQLTKLWDAPVKTPALRWGM</sequence>
<comment type="subunit">
    <text evidence="7">Homodimer. The dihydroxyacetone kinase complex is composed of a homodimer of DhaM, a homodimer of DhaK and the subunit DhaL.</text>
</comment>
<dbReference type="InterPro" id="IPR050861">
    <property type="entry name" value="Dihydroxyacetone_Kinase"/>
</dbReference>
<comment type="catalytic activity">
    <reaction evidence="1">
        <text>dihydroxyacetone + phosphoenolpyruvate = dihydroxyacetone phosphate + pyruvate</text>
        <dbReference type="Rhea" id="RHEA:18381"/>
        <dbReference type="ChEBI" id="CHEBI:15361"/>
        <dbReference type="ChEBI" id="CHEBI:16016"/>
        <dbReference type="ChEBI" id="CHEBI:57642"/>
        <dbReference type="ChEBI" id="CHEBI:58702"/>
        <dbReference type="EC" id="2.7.1.121"/>
    </reaction>
</comment>
<evidence type="ECO:0000256" key="3">
    <source>
        <dbReference type="ARBA" id="ARBA00012095"/>
    </source>
</evidence>
<accession>A0A2N6MNE2</accession>
<dbReference type="Gene3D" id="3.40.50.10440">
    <property type="entry name" value="Dihydroxyacetone kinase, domain 1"/>
    <property type="match status" value="1"/>
</dbReference>
<dbReference type="PROSITE" id="PS51481">
    <property type="entry name" value="DHAK"/>
    <property type="match status" value="1"/>
</dbReference>
<organism evidence="9 10">
    <name type="scientific">Fischerella thermalis CCMEE 5330</name>
    <dbReference type="NCBI Taxonomy" id="2019670"/>
    <lineage>
        <taxon>Bacteria</taxon>
        <taxon>Bacillati</taxon>
        <taxon>Cyanobacteriota</taxon>
        <taxon>Cyanophyceae</taxon>
        <taxon>Nostocales</taxon>
        <taxon>Hapalosiphonaceae</taxon>
        <taxon>Fischerella</taxon>
    </lineage>
</organism>
<dbReference type="EMBL" id="NMQI01000031">
    <property type="protein sequence ID" value="PMB48270.1"/>
    <property type="molecule type" value="Genomic_DNA"/>
</dbReference>
<feature type="domain" description="DhaK" evidence="8">
    <location>
        <begin position="7"/>
        <end position="331"/>
    </location>
</feature>
<protein>
    <recommendedName>
        <fullName evidence="3">phosphoenolpyruvate--glycerone phosphotransferase</fullName>
        <ecNumber evidence="3">2.7.1.121</ecNumber>
    </recommendedName>
</protein>
<dbReference type="FunFam" id="3.40.50.10440:FF:000001">
    <property type="entry name" value="Dihydroxyacetone kinase, DhaK subunit"/>
    <property type="match status" value="1"/>
</dbReference>
<evidence type="ECO:0000256" key="6">
    <source>
        <dbReference type="ARBA" id="ARBA00022798"/>
    </source>
</evidence>
<dbReference type="GO" id="GO:0019563">
    <property type="term" value="P:glycerol catabolic process"/>
    <property type="evidence" value="ECO:0007669"/>
    <property type="project" value="TreeGrafter"/>
</dbReference>
<dbReference type="EC" id="2.7.1.121" evidence="3"/>
<dbReference type="GO" id="GO:0047324">
    <property type="term" value="F:phosphoenolpyruvate-glycerone phosphotransferase activity"/>
    <property type="evidence" value="ECO:0007669"/>
    <property type="project" value="UniProtKB-EC"/>
</dbReference>
<evidence type="ECO:0000313" key="10">
    <source>
        <dbReference type="Proteomes" id="UP000234966"/>
    </source>
</evidence>
<dbReference type="Proteomes" id="UP000234966">
    <property type="component" value="Unassembled WGS sequence"/>
</dbReference>
<dbReference type="GO" id="GO:0004371">
    <property type="term" value="F:glycerone kinase activity"/>
    <property type="evidence" value="ECO:0007669"/>
    <property type="project" value="InterPro"/>
</dbReference>
<dbReference type="PANTHER" id="PTHR28629:SF4">
    <property type="entry name" value="TRIOKINASE_FMN CYCLASE"/>
    <property type="match status" value="1"/>
</dbReference>
<name>A0A2N6MNE2_9CYAN</name>
<evidence type="ECO:0000256" key="1">
    <source>
        <dbReference type="ARBA" id="ARBA00001113"/>
    </source>
</evidence>
<evidence type="ECO:0000256" key="4">
    <source>
        <dbReference type="ARBA" id="ARBA00022679"/>
    </source>
</evidence>
<dbReference type="FunFam" id="3.30.1180.20:FF:000002">
    <property type="entry name" value="Dihydroxyacetone kinase subunit DhaK"/>
    <property type="match status" value="1"/>
</dbReference>
<gene>
    <name evidence="9" type="ORF">CEN41_01685</name>
</gene>
<dbReference type="Gene3D" id="3.30.1180.20">
    <property type="entry name" value="Dihydroxyacetone kinase, domain 2"/>
    <property type="match status" value="1"/>
</dbReference>
<dbReference type="InterPro" id="IPR004006">
    <property type="entry name" value="DhaK_dom"/>
</dbReference>
<evidence type="ECO:0000313" key="9">
    <source>
        <dbReference type="EMBL" id="PMB48270.1"/>
    </source>
</evidence>
<dbReference type="Pfam" id="PF02733">
    <property type="entry name" value="Dak1"/>
    <property type="match status" value="1"/>
</dbReference>
<comment type="caution">
    <text evidence="9">The sequence shown here is derived from an EMBL/GenBank/DDBJ whole genome shotgun (WGS) entry which is preliminary data.</text>
</comment>
<keyword evidence="6" id="KW-0319">Glycerol metabolism</keyword>
<evidence type="ECO:0000256" key="7">
    <source>
        <dbReference type="ARBA" id="ARBA00046577"/>
    </source>
</evidence>
<keyword evidence="4" id="KW-0808">Transferase</keyword>
<dbReference type="AlphaFoldDB" id="A0A2N6MNE2"/>
<dbReference type="PANTHER" id="PTHR28629">
    <property type="entry name" value="TRIOKINASE/FMN CYCLASE"/>
    <property type="match status" value="1"/>
</dbReference>
<dbReference type="InterPro" id="IPR012736">
    <property type="entry name" value="DhaK_1"/>
</dbReference>
<evidence type="ECO:0000256" key="2">
    <source>
        <dbReference type="ARBA" id="ARBA00004745"/>
    </source>
</evidence>